<evidence type="ECO:0000313" key="1">
    <source>
        <dbReference type="EMBL" id="KAF8567027.1"/>
    </source>
</evidence>
<dbReference type="EMBL" id="JTDF01004285">
    <property type="protein sequence ID" value="KAF8567027.1"/>
    <property type="molecule type" value="Genomic_DNA"/>
</dbReference>
<dbReference type="AlphaFoldDB" id="A0A8T0DJW6"/>
<protein>
    <submittedName>
        <fullName evidence="1">Uncharacterized protein</fullName>
    </submittedName>
</protein>
<keyword evidence="2" id="KW-1185">Reference proteome</keyword>
<name>A0A8T0DJW6_9TREM</name>
<dbReference type="Proteomes" id="UP000699462">
    <property type="component" value="Unassembled WGS sequence"/>
</dbReference>
<gene>
    <name evidence="1" type="ORF">P879_10060</name>
</gene>
<sequence>MSFLPVQREYTSHTTICSTFCFELSW</sequence>
<reference evidence="1 2" key="1">
    <citation type="submission" date="2019-07" db="EMBL/GenBank/DDBJ databases">
        <title>Annotation for the trematode Paragonimus westermani.</title>
        <authorList>
            <person name="Choi Y.-J."/>
        </authorList>
    </citation>
    <scope>NUCLEOTIDE SEQUENCE [LARGE SCALE GENOMIC DNA]</scope>
    <source>
        <strain evidence="1">180907_Pwestermani</strain>
    </source>
</reference>
<accession>A0A8T0DJW6</accession>
<proteinExistence type="predicted"/>
<comment type="caution">
    <text evidence="1">The sequence shown here is derived from an EMBL/GenBank/DDBJ whole genome shotgun (WGS) entry which is preliminary data.</text>
</comment>
<evidence type="ECO:0000313" key="2">
    <source>
        <dbReference type="Proteomes" id="UP000699462"/>
    </source>
</evidence>
<organism evidence="1 2">
    <name type="scientific">Paragonimus westermani</name>
    <dbReference type="NCBI Taxonomy" id="34504"/>
    <lineage>
        <taxon>Eukaryota</taxon>
        <taxon>Metazoa</taxon>
        <taxon>Spiralia</taxon>
        <taxon>Lophotrochozoa</taxon>
        <taxon>Platyhelminthes</taxon>
        <taxon>Trematoda</taxon>
        <taxon>Digenea</taxon>
        <taxon>Plagiorchiida</taxon>
        <taxon>Troglotremata</taxon>
        <taxon>Troglotrematidae</taxon>
        <taxon>Paragonimus</taxon>
    </lineage>
</organism>